<keyword evidence="2" id="KW-1185">Reference proteome</keyword>
<protein>
    <submittedName>
        <fullName evidence="1">Uncharacterized protein</fullName>
    </submittedName>
</protein>
<evidence type="ECO:0000313" key="2">
    <source>
        <dbReference type="Proteomes" id="UP000011115"/>
    </source>
</evidence>
<reference evidence="2" key="1">
    <citation type="journal article" date="2011" name="Nature">
        <title>Genome sequence and analysis of the tuber crop potato.</title>
        <authorList>
            <consortium name="The Potato Genome Sequencing Consortium"/>
        </authorList>
    </citation>
    <scope>NUCLEOTIDE SEQUENCE [LARGE SCALE GENOMIC DNA]</scope>
    <source>
        <strain evidence="2">cv. DM1-3 516 R44</strain>
    </source>
</reference>
<name>M1DFZ0_SOLTU</name>
<dbReference type="Gramene" id="PGSC0003DMT400088434">
    <property type="protein sequence ID" value="PGSC0003DMT400088434"/>
    <property type="gene ID" value="PGSC0003DMG400038005"/>
</dbReference>
<sequence>MRAHRALAPPRRKISLRNAVMSRTLLSQNLIPNIFREQLRVADLFRDENAEIQKSIFTSLKSPFKFRPLRIQAYFSRHLELLSQVGNEYKKEQHKEGQ</sequence>
<dbReference type="Proteomes" id="UP000011115">
    <property type="component" value="Unassembled WGS sequence"/>
</dbReference>
<dbReference type="AlphaFoldDB" id="M1DFZ0"/>
<dbReference type="EnsemblPlants" id="PGSC0003DMT400088434">
    <property type="protein sequence ID" value="PGSC0003DMT400088434"/>
    <property type="gene ID" value="PGSC0003DMG400038005"/>
</dbReference>
<dbReference type="InParanoid" id="M1DFZ0"/>
<organism evidence="1 2">
    <name type="scientific">Solanum tuberosum</name>
    <name type="common">Potato</name>
    <dbReference type="NCBI Taxonomy" id="4113"/>
    <lineage>
        <taxon>Eukaryota</taxon>
        <taxon>Viridiplantae</taxon>
        <taxon>Streptophyta</taxon>
        <taxon>Embryophyta</taxon>
        <taxon>Tracheophyta</taxon>
        <taxon>Spermatophyta</taxon>
        <taxon>Magnoliopsida</taxon>
        <taxon>eudicotyledons</taxon>
        <taxon>Gunneridae</taxon>
        <taxon>Pentapetalae</taxon>
        <taxon>asterids</taxon>
        <taxon>lamiids</taxon>
        <taxon>Solanales</taxon>
        <taxon>Solanaceae</taxon>
        <taxon>Solanoideae</taxon>
        <taxon>Solaneae</taxon>
        <taxon>Solanum</taxon>
    </lineage>
</organism>
<accession>M1DFZ0</accession>
<evidence type="ECO:0000313" key="1">
    <source>
        <dbReference type="EnsemblPlants" id="PGSC0003DMT400088434"/>
    </source>
</evidence>
<reference evidence="1" key="2">
    <citation type="submission" date="2015-06" db="UniProtKB">
        <authorList>
            <consortium name="EnsemblPlants"/>
        </authorList>
    </citation>
    <scope>IDENTIFICATION</scope>
    <source>
        <strain evidence="1">DM1-3 516 R44</strain>
    </source>
</reference>
<proteinExistence type="predicted"/>
<dbReference type="HOGENOM" id="CLU_2337689_0_0_1"/>
<dbReference type="PaxDb" id="4113-PGSC0003DMT400088434"/>